<dbReference type="AlphaFoldDB" id="A0A640KCB0"/>
<protein>
    <submittedName>
        <fullName evidence="2">Uncharacterized protein</fullName>
    </submittedName>
</protein>
<organism evidence="2 3">
    <name type="scientific">Leishmania tarentolae</name>
    <name type="common">Sauroleishmania tarentolae</name>
    <dbReference type="NCBI Taxonomy" id="5689"/>
    <lineage>
        <taxon>Eukaryota</taxon>
        <taxon>Discoba</taxon>
        <taxon>Euglenozoa</taxon>
        <taxon>Kinetoplastea</taxon>
        <taxon>Metakinetoplastina</taxon>
        <taxon>Trypanosomatida</taxon>
        <taxon>Trypanosomatidae</taxon>
        <taxon>Leishmaniinae</taxon>
        <taxon>Leishmania</taxon>
        <taxon>lizard Leishmania</taxon>
    </lineage>
</organism>
<proteinExistence type="predicted"/>
<dbReference type="FunFam" id="3.40.30.10:FF:000460">
    <property type="entry name" value="Thioredoxin-like, putative"/>
    <property type="match status" value="1"/>
</dbReference>
<gene>
    <name evidence="2" type="ORF">LtaPh_1401800</name>
</gene>
<evidence type="ECO:0000256" key="1">
    <source>
        <dbReference type="SAM" id="MobiDB-lite"/>
    </source>
</evidence>
<feature type="region of interest" description="Disordered" evidence="1">
    <location>
        <begin position="215"/>
        <end position="240"/>
    </location>
</feature>
<sequence length="240" mass="26999">MQYGFQSCSLAVPHSHTPTFLFTLTVFSPVLHSLRCIRNPEMTDIDVKTYSDDAALGKAAPTIESAHPIKGEKIMITEDKVYVLYFFNTFYRGADVCNDELTALSEELADKVTFVAISTDADIAKTEKYLGKEIIDENTKKRLRLDPSHIIYDEGKTISKSYADVSNLSVMSCPMAFVIKHGKVVWRQQFLQTHTVNQSNFRAQLTNVLADKELESNGPRPKVEIEEEEAEGMDGDMSLF</sequence>
<accession>A0A640KCB0</accession>
<evidence type="ECO:0000313" key="3">
    <source>
        <dbReference type="Proteomes" id="UP000419144"/>
    </source>
</evidence>
<dbReference type="VEuPathDB" id="TriTrypDB:LtaPh_1401800"/>
<dbReference type="EMBL" id="BLBS01000018">
    <property type="protein sequence ID" value="GET87042.1"/>
    <property type="molecule type" value="Genomic_DNA"/>
</dbReference>
<comment type="caution">
    <text evidence="2">The sequence shown here is derived from an EMBL/GenBank/DDBJ whole genome shotgun (WGS) entry which is preliminary data.</text>
</comment>
<evidence type="ECO:0000313" key="2">
    <source>
        <dbReference type="EMBL" id="GET87042.1"/>
    </source>
</evidence>
<dbReference type="Proteomes" id="UP000419144">
    <property type="component" value="Unassembled WGS sequence"/>
</dbReference>
<dbReference type="Gene3D" id="3.40.30.10">
    <property type="entry name" value="Glutaredoxin"/>
    <property type="match status" value="1"/>
</dbReference>
<dbReference type="SUPFAM" id="SSF52833">
    <property type="entry name" value="Thioredoxin-like"/>
    <property type="match status" value="1"/>
</dbReference>
<feature type="compositionally biased region" description="Acidic residues" evidence="1">
    <location>
        <begin position="225"/>
        <end position="234"/>
    </location>
</feature>
<reference evidence="2" key="1">
    <citation type="submission" date="2019-11" db="EMBL/GenBank/DDBJ databases">
        <title>Leishmania tarentolae CDS.</title>
        <authorList>
            <person name="Goto Y."/>
            <person name="Yamagishi J."/>
        </authorList>
    </citation>
    <scope>NUCLEOTIDE SEQUENCE [LARGE SCALE GENOMIC DNA]</scope>
    <source>
        <strain evidence="2">Parrot Tar II</strain>
    </source>
</reference>
<dbReference type="OrthoDB" id="241436at2759"/>
<dbReference type="InterPro" id="IPR036249">
    <property type="entry name" value="Thioredoxin-like_sf"/>
</dbReference>
<keyword evidence="3" id="KW-1185">Reference proteome</keyword>
<name>A0A640KCB0_LEITA</name>